<protein>
    <submittedName>
        <fullName evidence="1">38583_t:CDS:1</fullName>
    </submittedName>
</protein>
<evidence type="ECO:0000313" key="1">
    <source>
        <dbReference type="EMBL" id="CAG8647274.1"/>
    </source>
</evidence>
<dbReference type="EMBL" id="CAJVQB010004852">
    <property type="protein sequence ID" value="CAG8647274.1"/>
    <property type="molecule type" value="Genomic_DNA"/>
</dbReference>
<keyword evidence="2" id="KW-1185">Reference proteome</keyword>
<proteinExistence type="predicted"/>
<feature type="non-terminal residue" evidence="1">
    <location>
        <position position="1"/>
    </location>
</feature>
<sequence>DPYICFANRIQGENLNEKLNELQAIIDENETFKDPVNRFQKRGKNNEFNKIVE</sequence>
<reference evidence="1 2" key="1">
    <citation type="submission" date="2021-06" db="EMBL/GenBank/DDBJ databases">
        <authorList>
            <person name="Kallberg Y."/>
            <person name="Tangrot J."/>
            <person name="Rosling A."/>
        </authorList>
    </citation>
    <scope>NUCLEOTIDE SEQUENCE [LARGE SCALE GENOMIC DNA]</scope>
    <source>
        <strain evidence="1 2">120-4 pot B 10/14</strain>
    </source>
</reference>
<name>A0ABN7UPM1_GIGMA</name>
<comment type="caution">
    <text evidence="1">The sequence shown here is derived from an EMBL/GenBank/DDBJ whole genome shotgun (WGS) entry which is preliminary data.</text>
</comment>
<evidence type="ECO:0000313" key="2">
    <source>
        <dbReference type="Proteomes" id="UP000789901"/>
    </source>
</evidence>
<dbReference type="Proteomes" id="UP000789901">
    <property type="component" value="Unassembled WGS sequence"/>
</dbReference>
<gene>
    <name evidence="1" type="ORF">GMARGA_LOCUS9165</name>
</gene>
<accession>A0ABN7UPM1</accession>
<organism evidence="1 2">
    <name type="scientific">Gigaspora margarita</name>
    <dbReference type="NCBI Taxonomy" id="4874"/>
    <lineage>
        <taxon>Eukaryota</taxon>
        <taxon>Fungi</taxon>
        <taxon>Fungi incertae sedis</taxon>
        <taxon>Mucoromycota</taxon>
        <taxon>Glomeromycotina</taxon>
        <taxon>Glomeromycetes</taxon>
        <taxon>Diversisporales</taxon>
        <taxon>Gigasporaceae</taxon>
        <taxon>Gigaspora</taxon>
    </lineage>
</organism>